<dbReference type="NCBIfam" id="NF000908">
    <property type="entry name" value="PRK00089.1"/>
    <property type="match status" value="1"/>
</dbReference>
<dbReference type="CDD" id="cd04163">
    <property type="entry name" value="Era"/>
    <property type="match status" value="1"/>
</dbReference>
<evidence type="ECO:0000259" key="6">
    <source>
        <dbReference type="PROSITE" id="PS51713"/>
    </source>
</evidence>
<comment type="similarity">
    <text evidence="1">Belongs to the TRAFAC class TrmE-Era-EngA-EngB-Septin-like GTPase superfamily. Era GTPase family.</text>
</comment>
<dbReference type="FunFam" id="3.30.300.20:FF:000003">
    <property type="entry name" value="GTPase Era"/>
    <property type="match status" value="1"/>
</dbReference>
<dbReference type="InterPro" id="IPR006073">
    <property type="entry name" value="GTP-bd"/>
</dbReference>
<evidence type="ECO:0000256" key="3">
    <source>
        <dbReference type="ARBA" id="ARBA00022884"/>
    </source>
</evidence>
<dbReference type="Gene3D" id="3.40.50.300">
    <property type="entry name" value="P-loop containing nucleotide triphosphate hydrolases"/>
    <property type="match status" value="1"/>
</dbReference>
<dbReference type="CDD" id="cd22534">
    <property type="entry name" value="KH-II_Era"/>
    <property type="match status" value="1"/>
</dbReference>
<dbReference type="InterPro" id="IPR004044">
    <property type="entry name" value="KH_dom_type_2"/>
</dbReference>
<accession>A0A381QW71</accession>
<dbReference type="InterPro" id="IPR005225">
    <property type="entry name" value="Small_GTP-bd"/>
</dbReference>
<keyword evidence="2" id="KW-0547">Nucleotide-binding</keyword>
<name>A0A381QW71_9ZZZZ</name>
<dbReference type="PANTHER" id="PTHR42698">
    <property type="entry name" value="GTPASE ERA"/>
    <property type="match status" value="1"/>
</dbReference>
<evidence type="ECO:0000256" key="1">
    <source>
        <dbReference type="ARBA" id="ARBA00007921"/>
    </source>
</evidence>
<dbReference type="SUPFAM" id="SSF52540">
    <property type="entry name" value="P-loop containing nucleoside triphosphate hydrolases"/>
    <property type="match status" value="1"/>
</dbReference>
<dbReference type="InterPro" id="IPR009019">
    <property type="entry name" value="KH_sf_prok-type"/>
</dbReference>
<dbReference type="PROSITE" id="PS51713">
    <property type="entry name" value="G_ERA"/>
    <property type="match status" value="1"/>
</dbReference>
<evidence type="ECO:0000259" key="5">
    <source>
        <dbReference type="PROSITE" id="PS50823"/>
    </source>
</evidence>
<dbReference type="NCBIfam" id="TIGR00436">
    <property type="entry name" value="era"/>
    <property type="match status" value="1"/>
</dbReference>
<keyword evidence="4" id="KW-0342">GTP-binding</keyword>
<dbReference type="GO" id="GO:0005829">
    <property type="term" value="C:cytosol"/>
    <property type="evidence" value="ECO:0007669"/>
    <property type="project" value="TreeGrafter"/>
</dbReference>
<dbReference type="HAMAP" id="MF_00367">
    <property type="entry name" value="GTPase_Era"/>
    <property type="match status" value="1"/>
</dbReference>
<keyword evidence="3" id="KW-0694">RNA-binding</keyword>
<dbReference type="PROSITE" id="PS50823">
    <property type="entry name" value="KH_TYPE_2"/>
    <property type="match status" value="1"/>
</dbReference>
<reference evidence="7" key="1">
    <citation type="submission" date="2018-05" db="EMBL/GenBank/DDBJ databases">
        <authorList>
            <person name="Lanie J.A."/>
            <person name="Ng W.-L."/>
            <person name="Kazmierczak K.M."/>
            <person name="Andrzejewski T.M."/>
            <person name="Davidsen T.M."/>
            <person name="Wayne K.J."/>
            <person name="Tettelin H."/>
            <person name="Glass J.I."/>
            <person name="Rusch D."/>
            <person name="Podicherti R."/>
            <person name="Tsui H.-C.T."/>
            <person name="Winkler M.E."/>
        </authorList>
    </citation>
    <scope>NUCLEOTIDE SEQUENCE</scope>
</reference>
<dbReference type="Pfam" id="PF01926">
    <property type="entry name" value="MMR_HSR1"/>
    <property type="match status" value="1"/>
</dbReference>
<dbReference type="PANTHER" id="PTHR42698:SF1">
    <property type="entry name" value="GTPASE ERA, MITOCHONDRIAL"/>
    <property type="match status" value="1"/>
</dbReference>
<dbReference type="NCBIfam" id="TIGR00231">
    <property type="entry name" value="small_GTP"/>
    <property type="match status" value="1"/>
</dbReference>
<organism evidence="7">
    <name type="scientific">marine metagenome</name>
    <dbReference type="NCBI Taxonomy" id="408172"/>
    <lineage>
        <taxon>unclassified sequences</taxon>
        <taxon>metagenomes</taxon>
        <taxon>ecological metagenomes</taxon>
    </lineage>
</organism>
<dbReference type="AlphaFoldDB" id="A0A381QW71"/>
<protein>
    <recommendedName>
        <fullName evidence="8">Era-type G domain-containing protein</fullName>
    </recommendedName>
</protein>
<feature type="domain" description="KH type-2" evidence="5">
    <location>
        <begin position="204"/>
        <end position="280"/>
    </location>
</feature>
<evidence type="ECO:0008006" key="8">
    <source>
        <dbReference type="Google" id="ProtNLM"/>
    </source>
</evidence>
<sequence length="296" mass="34386">MSKKIHKSGFVSIIGRPNVGKSTLINALMEDKLSIITSKAQTTRHRIKGIINGDDYQIVISDTPGILDPNYQLQEAMMKFINETLIDSDVLVFIDEVGGKDFKNDSLIKKINKLQVPKLVLLNKIDLFNQEKLESSVKYWENIFPEIKIYPISAKEGFFINELKEIFIKSIPESPPFFPKDQFTDKSERFFVNESLREQILLNYDKEIPYSVEVVTEEFKETNKIIKIRAIIFTERDSQKNILIGHKGSALKKVATNARKNLEKFFNKKIFLEVFIKVKKNWRNDKLSLKRFGYNL</sequence>
<evidence type="ECO:0000256" key="2">
    <source>
        <dbReference type="ARBA" id="ARBA00022741"/>
    </source>
</evidence>
<dbReference type="GO" id="GO:0043024">
    <property type="term" value="F:ribosomal small subunit binding"/>
    <property type="evidence" value="ECO:0007669"/>
    <property type="project" value="TreeGrafter"/>
</dbReference>
<dbReference type="SUPFAM" id="SSF54814">
    <property type="entry name" value="Prokaryotic type KH domain (KH-domain type II)"/>
    <property type="match status" value="1"/>
</dbReference>
<evidence type="ECO:0000313" key="7">
    <source>
        <dbReference type="EMBL" id="SUZ83655.1"/>
    </source>
</evidence>
<dbReference type="InterPro" id="IPR030388">
    <property type="entry name" value="G_ERA_dom"/>
</dbReference>
<gene>
    <name evidence="7" type="ORF">METZ01_LOCUS36509</name>
</gene>
<proteinExistence type="inferred from homology"/>
<dbReference type="GO" id="GO:0000028">
    <property type="term" value="P:ribosomal small subunit assembly"/>
    <property type="evidence" value="ECO:0007669"/>
    <property type="project" value="TreeGrafter"/>
</dbReference>
<dbReference type="InterPro" id="IPR015946">
    <property type="entry name" value="KH_dom-like_a/b"/>
</dbReference>
<dbReference type="GO" id="GO:0019843">
    <property type="term" value="F:rRNA binding"/>
    <property type="evidence" value="ECO:0007669"/>
    <property type="project" value="TreeGrafter"/>
</dbReference>
<dbReference type="GO" id="GO:0005525">
    <property type="term" value="F:GTP binding"/>
    <property type="evidence" value="ECO:0007669"/>
    <property type="project" value="UniProtKB-KW"/>
</dbReference>
<dbReference type="InterPro" id="IPR027417">
    <property type="entry name" value="P-loop_NTPase"/>
</dbReference>
<dbReference type="Gene3D" id="3.30.300.20">
    <property type="match status" value="1"/>
</dbReference>
<dbReference type="EMBL" id="UINC01001560">
    <property type="protein sequence ID" value="SUZ83655.1"/>
    <property type="molecule type" value="Genomic_DNA"/>
</dbReference>
<feature type="domain" description="Era-type G" evidence="6">
    <location>
        <begin position="7"/>
        <end position="173"/>
    </location>
</feature>
<dbReference type="Pfam" id="PF07650">
    <property type="entry name" value="KH_2"/>
    <property type="match status" value="1"/>
</dbReference>
<evidence type="ECO:0000256" key="4">
    <source>
        <dbReference type="ARBA" id="ARBA00023134"/>
    </source>
</evidence>
<dbReference type="InterPro" id="IPR005662">
    <property type="entry name" value="GTPase_Era-like"/>
</dbReference>